<dbReference type="Proteomes" id="UP000275076">
    <property type="component" value="Unassembled WGS sequence"/>
</dbReference>
<evidence type="ECO:0000313" key="3">
    <source>
        <dbReference type="Proteomes" id="UP000275076"/>
    </source>
</evidence>
<proteinExistence type="predicted"/>
<feature type="domain" description="Ribosomal protein eL8/eL30/eS12/Gadd45" evidence="1">
    <location>
        <begin position="4"/>
        <end position="94"/>
    </location>
</feature>
<dbReference type="InterPro" id="IPR029064">
    <property type="entry name" value="Ribosomal_eL30-like_sf"/>
</dbReference>
<dbReference type="Gene3D" id="3.30.1330.30">
    <property type="match status" value="1"/>
</dbReference>
<dbReference type="SUPFAM" id="SSF55315">
    <property type="entry name" value="L30e-like"/>
    <property type="match status" value="1"/>
</dbReference>
<protein>
    <submittedName>
        <fullName evidence="2">YlxQ family RNA-binding protein</fullName>
    </submittedName>
</protein>
<dbReference type="EMBL" id="RBVX01000012">
    <property type="protein sequence ID" value="RSL32817.1"/>
    <property type="molecule type" value="Genomic_DNA"/>
</dbReference>
<evidence type="ECO:0000313" key="2">
    <source>
        <dbReference type="EMBL" id="RSL32817.1"/>
    </source>
</evidence>
<name>A0A428N3F1_9BACI</name>
<gene>
    <name evidence="2" type="ORF">D7Z54_13820</name>
</gene>
<dbReference type="Pfam" id="PF01248">
    <property type="entry name" value="Ribosomal_L7Ae"/>
    <property type="match status" value="1"/>
</dbReference>
<reference evidence="2 3" key="1">
    <citation type="submission" date="2018-10" db="EMBL/GenBank/DDBJ databases">
        <title>Draft genome sequence of Bacillus salarius IM0101, isolated from a hypersaline soil in Inner Mongolia, China.</title>
        <authorList>
            <person name="Yamprayoonswat W."/>
            <person name="Boonvisut S."/>
            <person name="Jumpathong W."/>
            <person name="Sittihan S."/>
            <person name="Ruangsuj P."/>
            <person name="Wanthongcharoen S."/>
            <person name="Thongpramul N."/>
            <person name="Pimmason S."/>
            <person name="Yu B."/>
            <person name="Yasawong M."/>
        </authorList>
    </citation>
    <scope>NUCLEOTIDE SEQUENCE [LARGE SCALE GENOMIC DNA]</scope>
    <source>
        <strain evidence="2 3">IM0101</strain>
    </source>
</reference>
<accession>A0A428N3F1</accession>
<dbReference type="RefSeq" id="WP_125556442.1">
    <property type="nucleotide sequence ID" value="NZ_RBVX01000012.1"/>
</dbReference>
<evidence type="ECO:0000259" key="1">
    <source>
        <dbReference type="Pfam" id="PF01248"/>
    </source>
</evidence>
<sequence length="100" mass="10884">MKDAFYSFLGLAVRAGKVKTGDETVLHEIRKQSLSLVIVAGDASPNTQKKFKNKSSYYQVPLYITGDRESLGGAIGKDSRVVIGISDNGFAKKLISMLDE</sequence>
<organism evidence="2 3">
    <name type="scientific">Salibacterium salarium</name>
    <dbReference type="NCBI Taxonomy" id="284579"/>
    <lineage>
        <taxon>Bacteria</taxon>
        <taxon>Bacillati</taxon>
        <taxon>Bacillota</taxon>
        <taxon>Bacilli</taxon>
        <taxon>Bacillales</taxon>
        <taxon>Bacillaceae</taxon>
    </lineage>
</organism>
<dbReference type="InterPro" id="IPR004038">
    <property type="entry name" value="Ribosomal_eL8/eL30/eS12/Gad45"/>
</dbReference>
<dbReference type="NCBIfam" id="NF005825">
    <property type="entry name" value="PRK07714.1"/>
    <property type="match status" value="1"/>
</dbReference>
<dbReference type="OrthoDB" id="9794863at2"/>
<dbReference type="AlphaFoldDB" id="A0A428N3F1"/>
<comment type="caution">
    <text evidence="2">The sequence shown here is derived from an EMBL/GenBank/DDBJ whole genome shotgun (WGS) entry which is preliminary data.</text>
</comment>
<keyword evidence="3" id="KW-1185">Reference proteome</keyword>